<dbReference type="EMBL" id="LSSN01005893">
    <property type="protein sequence ID" value="OMJ08052.1"/>
    <property type="molecule type" value="Genomic_DNA"/>
</dbReference>
<sequence length="163" mass="19333">MFTFFDRSYVPENNLKRKAKTYKDAILIATNEEKLEKIYNYGAEKPNSSKKDDPMFKKIKNEENRMYEMLVKKFENLNLNLINLVNRLPQKNKPSSVELKPDRADELKKGQCFYYKEVGHFSKDCPKGYWNKQNCTTEVNKDQKNVSFIEVDVSVKEENSFDY</sequence>
<dbReference type="SUPFAM" id="SSF57756">
    <property type="entry name" value="Retrovirus zinc finger-like domains"/>
    <property type="match status" value="1"/>
</dbReference>
<keyword evidence="2" id="KW-1185">Reference proteome</keyword>
<gene>
    <name evidence="1" type="ORF">AYI70_g11795</name>
</gene>
<dbReference type="InterPro" id="IPR036875">
    <property type="entry name" value="Znf_CCHC_sf"/>
</dbReference>
<evidence type="ECO:0008006" key="3">
    <source>
        <dbReference type="Google" id="ProtNLM"/>
    </source>
</evidence>
<proteinExistence type="predicted"/>
<dbReference type="AlphaFoldDB" id="A0A1R1X086"/>
<dbReference type="GO" id="GO:0003676">
    <property type="term" value="F:nucleic acid binding"/>
    <property type="evidence" value="ECO:0007669"/>
    <property type="project" value="InterPro"/>
</dbReference>
<organism evidence="1 2">
    <name type="scientific">Smittium culicis</name>
    <dbReference type="NCBI Taxonomy" id="133412"/>
    <lineage>
        <taxon>Eukaryota</taxon>
        <taxon>Fungi</taxon>
        <taxon>Fungi incertae sedis</taxon>
        <taxon>Zoopagomycota</taxon>
        <taxon>Kickxellomycotina</taxon>
        <taxon>Harpellomycetes</taxon>
        <taxon>Harpellales</taxon>
        <taxon>Legeriomycetaceae</taxon>
        <taxon>Smittium</taxon>
    </lineage>
</organism>
<dbReference type="OrthoDB" id="10442544at2759"/>
<reference evidence="1 2" key="1">
    <citation type="submission" date="2017-01" db="EMBL/GenBank/DDBJ databases">
        <authorList>
            <person name="Mah S.A."/>
            <person name="Swanson W.J."/>
            <person name="Moy G.W."/>
            <person name="Vacquier V.D."/>
        </authorList>
    </citation>
    <scope>NUCLEOTIDE SEQUENCE [LARGE SCALE GENOMIC DNA]</scope>
    <source>
        <strain evidence="1 2">GSMNP</strain>
    </source>
</reference>
<name>A0A1R1X086_9FUNG</name>
<dbReference type="Proteomes" id="UP000187283">
    <property type="component" value="Unassembled WGS sequence"/>
</dbReference>
<dbReference type="GO" id="GO:0008270">
    <property type="term" value="F:zinc ion binding"/>
    <property type="evidence" value="ECO:0007669"/>
    <property type="project" value="InterPro"/>
</dbReference>
<dbReference type="Gene3D" id="4.10.60.10">
    <property type="entry name" value="Zinc finger, CCHC-type"/>
    <property type="match status" value="1"/>
</dbReference>
<accession>A0A1R1X086</accession>
<comment type="caution">
    <text evidence="1">The sequence shown here is derived from an EMBL/GenBank/DDBJ whole genome shotgun (WGS) entry which is preliminary data.</text>
</comment>
<evidence type="ECO:0000313" key="2">
    <source>
        <dbReference type="Proteomes" id="UP000187283"/>
    </source>
</evidence>
<evidence type="ECO:0000313" key="1">
    <source>
        <dbReference type="EMBL" id="OMJ08052.1"/>
    </source>
</evidence>
<protein>
    <recommendedName>
        <fullName evidence="3">CCHC-type domain-containing protein</fullName>
    </recommendedName>
</protein>